<dbReference type="EMBL" id="FNTL01000004">
    <property type="protein sequence ID" value="SED04185.1"/>
    <property type="molecule type" value="Genomic_DNA"/>
</dbReference>
<dbReference type="Gene3D" id="3.40.630.30">
    <property type="match status" value="1"/>
</dbReference>
<dbReference type="AlphaFoldDB" id="A0A1H4XF54"/>
<dbReference type="InterPro" id="IPR000182">
    <property type="entry name" value="GNAT_dom"/>
</dbReference>
<dbReference type="InterPro" id="IPR016181">
    <property type="entry name" value="Acyl_CoA_acyltransferase"/>
</dbReference>
<protein>
    <submittedName>
        <fullName evidence="2">Putative acetyltransferase</fullName>
    </submittedName>
</protein>
<dbReference type="SUPFAM" id="SSF55729">
    <property type="entry name" value="Acyl-CoA N-acyltransferases (Nat)"/>
    <property type="match status" value="1"/>
</dbReference>
<reference evidence="3" key="1">
    <citation type="submission" date="2016-10" db="EMBL/GenBank/DDBJ databases">
        <authorList>
            <person name="Varghese N."/>
        </authorList>
    </citation>
    <scope>NUCLEOTIDE SEQUENCE [LARGE SCALE GENOMIC DNA]</scope>
    <source>
        <strain evidence="3">DSM 44719</strain>
    </source>
</reference>
<evidence type="ECO:0000259" key="1">
    <source>
        <dbReference type="PROSITE" id="PS51186"/>
    </source>
</evidence>
<sequence>MHSDGMLIRRENPGDVDAVAEVHRQAFDGDAPVEVDLVTRLRSSDAWVPQLSLVAELSGTVAGHVCLSRATVDSADVLALGPIGVLPDVQGDGVGSALMHAVLGGADARDEPLVALLGHLDYYPRFGFVSGTSLGIEPDEPSWSSHFQVRRLARWDPSLTGTFRYAAPFYDL</sequence>
<name>A0A1H4XF54_RHOJO</name>
<dbReference type="CDD" id="cd04301">
    <property type="entry name" value="NAT_SF"/>
    <property type="match status" value="1"/>
</dbReference>
<dbReference type="PROSITE" id="PS51186">
    <property type="entry name" value="GNAT"/>
    <property type="match status" value="1"/>
</dbReference>
<organism evidence="2 3">
    <name type="scientific">Rhodococcus jostii</name>
    <dbReference type="NCBI Taxonomy" id="132919"/>
    <lineage>
        <taxon>Bacteria</taxon>
        <taxon>Bacillati</taxon>
        <taxon>Actinomycetota</taxon>
        <taxon>Actinomycetes</taxon>
        <taxon>Mycobacteriales</taxon>
        <taxon>Nocardiaceae</taxon>
        <taxon>Rhodococcus</taxon>
    </lineage>
</organism>
<dbReference type="Proteomes" id="UP000183407">
    <property type="component" value="Unassembled WGS sequence"/>
</dbReference>
<proteinExistence type="predicted"/>
<gene>
    <name evidence="2" type="ORF">SAMN04490220_3318</name>
</gene>
<keyword evidence="2" id="KW-0808">Transferase</keyword>
<dbReference type="GO" id="GO:0016747">
    <property type="term" value="F:acyltransferase activity, transferring groups other than amino-acyl groups"/>
    <property type="evidence" value="ECO:0007669"/>
    <property type="project" value="InterPro"/>
</dbReference>
<evidence type="ECO:0000313" key="3">
    <source>
        <dbReference type="Proteomes" id="UP000183407"/>
    </source>
</evidence>
<evidence type="ECO:0000313" key="2">
    <source>
        <dbReference type="EMBL" id="SED04185.1"/>
    </source>
</evidence>
<dbReference type="Pfam" id="PF00583">
    <property type="entry name" value="Acetyltransf_1"/>
    <property type="match status" value="1"/>
</dbReference>
<accession>A0A1H4XF54</accession>
<feature type="domain" description="N-acetyltransferase" evidence="1">
    <location>
        <begin position="6"/>
        <end position="154"/>
    </location>
</feature>